<evidence type="ECO:0000313" key="3">
    <source>
        <dbReference type="EMBL" id="PIY94203.1"/>
    </source>
</evidence>
<dbReference type="AlphaFoldDB" id="A0A2M7RBQ7"/>
<keyword evidence="1" id="KW-0472">Membrane</keyword>
<feature type="transmembrane region" description="Helical" evidence="1">
    <location>
        <begin position="97"/>
        <end position="119"/>
    </location>
</feature>
<keyword evidence="1" id="KW-1133">Transmembrane helix</keyword>
<proteinExistence type="predicted"/>
<evidence type="ECO:0000256" key="2">
    <source>
        <dbReference type="SAM" id="SignalP"/>
    </source>
</evidence>
<dbReference type="EMBL" id="PFMC01000071">
    <property type="protein sequence ID" value="PIY94203.1"/>
    <property type="molecule type" value="Genomic_DNA"/>
</dbReference>
<dbReference type="Pfam" id="PF18895">
    <property type="entry name" value="T4SS_pilin"/>
    <property type="match status" value="1"/>
</dbReference>
<evidence type="ECO:0000313" key="4">
    <source>
        <dbReference type="Proteomes" id="UP000228689"/>
    </source>
</evidence>
<comment type="caution">
    <text evidence="3">The sequence shown here is derived from an EMBL/GenBank/DDBJ whole genome shotgun (WGS) entry which is preliminary data.</text>
</comment>
<accession>A0A2M7RBQ7</accession>
<gene>
    <name evidence="3" type="ORF">COY67_02990</name>
</gene>
<organism evidence="3 4">
    <name type="scientific">Candidatus Komeilibacteria bacterium CG_4_10_14_0_8_um_filter_37_78</name>
    <dbReference type="NCBI Taxonomy" id="1974471"/>
    <lineage>
        <taxon>Bacteria</taxon>
        <taxon>Candidatus Komeiliibacteriota</taxon>
    </lineage>
</organism>
<feature type="signal peptide" evidence="2">
    <location>
        <begin position="1"/>
        <end position="26"/>
    </location>
</feature>
<dbReference type="Proteomes" id="UP000228689">
    <property type="component" value="Unassembled WGS sequence"/>
</dbReference>
<feature type="chain" id="PRO_5014908850" evidence="2">
    <location>
        <begin position="27"/>
        <end position="137"/>
    </location>
</feature>
<keyword evidence="2" id="KW-0732">Signal</keyword>
<protein>
    <submittedName>
        <fullName evidence="3">Uncharacterized protein</fullName>
    </submittedName>
</protein>
<name>A0A2M7RBQ7_9BACT</name>
<keyword evidence="1" id="KW-0812">Transmembrane</keyword>
<dbReference type="InterPro" id="IPR043993">
    <property type="entry name" value="T4SS_pilin"/>
</dbReference>
<sequence>MFSKRVTNIIAFIALVVLLSPMAVLAANPDPFGLDSSATTLGINTNTYEGSLQAKVVGIVMWAMGFIGLIAIVVMLIGGVTWMTAGGNDEKVKKGRMWIINGAIGLVIALLAYGIAIFVESTTVDLLADPDAAGYNF</sequence>
<feature type="transmembrane region" description="Helical" evidence="1">
    <location>
        <begin position="59"/>
        <end position="85"/>
    </location>
</feature>
<reference evidence="4" key="1">
    <citation type="submission" date="2017-09" db="EMBL/GenBank/DDBJ databases">
        <title>Depth-based differentiation of microbial function through sediment-hosted aquifers and enrichment of novel symbionts in the deep terrestrial subsurface.</title>
        <authorList>
            <person name="Probst A.J."/>
            <person name="Ladd B."/>
            <person name="Jarett J.K."/>
            <person name="Geller-Mcgrath D.E."/>
            <person name="Sieber C.M.K."/>
            <person name="Emerson J.B."/>
            <person name="Anantharaman K."/>
            <person name="Thomas B.C."/>
            <person name="Malmstrom R."/>
            <person name="Stieglmeier M."/>
            <person name="Klingl A."/>
            <person name="Woyke T."/>
            <person name="Ryan C.M."/>
            <person name="Banfield J.F."/>
        </authorList>
    </citation>
    <scope>NUCLEOTIDE SEQUENCE [LARGE SCALE GENOMIC DNA]</scope>
</reference>
<evidence type="ECO:0000256" key="1">
    <source>
        <dbReference type="SAM" id="Phobius"/>
    </source>
</evidence>